<proteinExistence type="inferred from homology"/>
<keyword evidence="6 9" id="KW-0479">Metal-binding</keyword>
<evidence type="ECO:0000256" key="6">
    <source>
        <dbReference type="ARBA" id="ARBA00022723"/>
    </source>
</evidence>
<comment type="caution">
    <text evidence="11">The sequence shown here is derived from an EMBL/GenBank/DDBJ whole genome shotgun (WGS) entry which is preliminary data.</text>
</comment>
<dbReference type="OrthoDB" id="9800607at2"/>
<dbReference type="GO" id="GO:0005506">
    <property type="term" value="F:iron ion binding"/>
    <property type="evidence" value="ECO:0007669"/>
    <property type="project" value="UniProtKB-UniRule"/>
</dbReference>
<gene>
    <name evidence="11" type="primary">rubA</name>
    <name evidence="11" type="ORF">HMPREF0758_0910</name>
</gene>
<evidence type="ECO:0000256" key="2">
    <source>
        <dbReference type="ARBA" id="ARBA00002792"/>
    </source>
</evidence>
<dbReference type="InterPro" id="IPR018527">
    <property type="entry name" value="Rubredoxin_Fe_BS"/>
</dbReference>
<keyword evidence="12" id="KW-1185">Reference proteome</keyword>
<comment type="pathway">
    <text evidence="3">Hydrocarbon metabolism; alkane degradation.</text>
</comment>
<name>D4DXT7_SEROD</name>
<dbReference type="SUPFAM" id="SSF57802">
    <property type="entry name" value="Rubredoxin-like"/>
    <property type="match status" value="1"/>
</dbReference>
<reference evidence="11 12" key="1">
    <citation type="submission" date="2010-01" db="EMBL/GenBank/DDBJ databases">
        <authorList>
            <person name="Muzny D."/>
            <person name="Qin X."/>
            <person name="Deng J."/>
            <person name="Jiang H."/>
            <person name="Liu Y."/>
            <person name="Qu J."/>
            <person name="Song X.-Z."/>
            <person name="Zhang L."/>
            <person name="Thornton R."/>
            <person name="Coyle M."/>
            <person name="Francisco L."/>
            <person name="Jackson L."/>
            <person name="Javaid M."/>
            <person name="Korchina V."/>
            <person name="Kovar C."/>
            <person name="Mata R."/>
            <person name="Mathew T."/>
            <person name="Ngo R."/>
            <person name="Nguyen L."/>
            <person name="Nguyen N."/>
            <person name="Okwuonu G."/>
            <person name="Ongeri F."/>
            <person name="Pham C."/>
            <person name="Simmons D."/>
            <person name="Wilczek-Boney K."/>
            <person name="Hale W."/>
            <person name="Jakkamsetti A."/>
            <person name="Pham P."/>
            <person name="Ruth R."/>
            <person name="San Lucas F."/>
            <person name="Warren J."/>
            <person name="Zhang J."/>
            <person name="Zhao Z."/>
            <person name="Zhou C."/>
            <person name="Zhu D."/>
            <person name="Lee S."/>
            <person name="Bess C."/>
            <person name="Blankenburg K."/>
            <person name="Forbes L."/>
            <person name="Fu Q."/>
            <person name="Gubbala S."/>
            <person name="Hirani K."/>
            <person name="Jayaseelan J.C."/>
            <person name="Lara F."/>
            <person name="Munidasa M."/>
            <person name="Palculict T."/>
            <person name="Patil S."/>
            <person name="Pu L.-L."/>
            <person name="Saada N."/>
            <person name="Tang L."/>
            <person name="Weissenberger G."/>
            <person name="Zhu Y."/>
            <person name="Hemphill L."/>
            <person name="Shang Y."/>
            <person name="Youmans B."/>
            <person name="Ayvaz T."/>
            <person name="Ross M."/>
            <person name="Santibanez J."/>
            <person name="Aqrawi P."/>
            <person name="Gross S."/>
            <person name="Joshi V."/>
            <person name="Fowler G."/>
            <person name="Nazareth L."/>
            <person name="Reid J."/>
            <person name="Worley K."/>
            <person name="Petrosino J."/>
            <person name="Highlander S."/>
            <person name="Gibbs R."/>
        </authorList>
    </citation>
    <scope>NUCLEOTIDE SEQUENCE [LARGE SCALE GENOMIC DNA]</scope>
    <source>
        <strain evidence="11 12">DSM 4582</strain>
    </source>
</reference>
<accession>D4DXT7</accession>
<evidence type="ECO:0000313" key="12">
    <source>
        <dbReference type="Proteomes" id="UP000005723"/>
    </source>
</evidence>
<comment type="cofactor">
    <cofactor evidence="1 9">
        <name>Fe(3+)</name>
        <dbReference type="ChEBI" id="CHEBI:29034"/>
    </cofactor>
</comment>
<dbReference type="PRINTS" id="PR00163">
    <property type="entry name" value="RUBREDOXIN"/>
</dbReference>
<evidence type="ECO:0000256" key="8">
    <source>
        <dbReference type="ARBA" id="ARBA00023004"/>
    </source>
</evidence>
<dbReference type="PANTHER" id="PTHR47627:SF1">
    <property type="entry name" value="RUBREDOXIN-1-RELATED"/>
    <property type="match status" value="1"/>
</dbReference>
<comment type="function">
    <text evidence="2">Involved in the hydrocarbon hydroxylating system, which transfers electrons from NADH to rubredoxin reductase and then through rubredoxin to alkane 1 monooxygenase.</text>
</comment>
<dbReference type="Gene3D" id="2.20.28.10">
    <property type="match status" value="1"/>
</dbReference>
<evidence type="ECO:0000256" key="1">
    <source>
        <dbReference type="ARBA" id="ARBA00001965"/>
    </source>
</evidence>
<dbReference type="PANTHER" id="PTHR47627">
    <property type="entry name" value="RUBREDOXIN"/>
    <property type="match status" value="1"/>
</dbReference>
<dbReference type="Proteomes" id="UP000005723">
    <property type="component" value="Unassembled WGS sequence"/>
</dbReference>
<evidence type="ECO:0000256" key="3">
    <source>
        <dbReference type="ARBA" id="ARBA00004933"/>
    </source>
</evidence>
<evidence type="ECO:0000256" key="5">
    <source>
        <dbReference type="ARBA" id="ARBA00022448"/>
    </source>
</evidence>
<keyword evidence="5" id="KW-0813">Transport</keyword>
<dbReference type="HOGENOM" id="CLU_128747_1_1_6"/>
<dbReference type="STRING" id="667129.HMPREF0758_0910"/>
<dbReference type="GO" id="GO:0009055">
    <property type="term" value="F:electron transfer activity"/>
    <property type="evidence" value="ECO:0007669"/>
    <property type="project" value="TreeGrafter"/>
</dbReference>
<dbReference type="InterPro" id="IPR024935">
    <property type="entry name" value="Rubredoxin_dom"/>
</dbReference>
<evidence type="ECO:0000313" key="11">
    <source>
        <dbReference type="EMBL" id="EFE97619.1"/>
    </source>
</evidence>
<dbReference type="FunFam" id="2.20.28.10:FF:000001">
    <property type="entry name" value="Rubredoxin"/>
    <property type="match status" value="1"/>
</dbReference>
<feature type="domain" description="Rubredoxin-like" evidence="10">
    <location>
        <begin position="19"/>
        <end position="70"/>
    </location>
</feature>
<evidence type="ECO:0000256" key="4">
    <source>
        <dbReference type="ARBA" id="ARBA00005337"/>
    </source>
</evidence>
<evidence type="ECO:0000259" key="10">
    <source>
        <dbReference type="PROSITE" id="PS50903"/>
    </source>
</evidence>
<evidence type="ECO:0000256" key="7">
    <source>
        <dbReference type="ARBA" id="ARBA00022982"/>
    </source>
</evidence>
<dbReference type="AlphaFoldDB" id="D4DXT7"/>
<dbReference type="CDD" id="cd00730">
    <property type="entry name" value="rubredoxin"/>
    <property type="match status" value="1"/>
</dbReference>
<organism evidence="11 12">
    <name type="scientific">Serratia odorifera DSM 4582</name>
    <dbReference type="NCBI Taxonomy" id="667129"/>
    <lineage>
        <taxon>Bacteria</taxon>
        <taxon>Pseudomonadati</taxon>
        <taxon>Pseudomonadota</taxon>
        <taxon>Gammaproteobacteria</taxon>
        <taxon>Enterobacterales</taxon>
        <taxon>Yersiniaceae</taxon>
        <taxon>Serratia</taxon>
    </lineage>
</organism>
<dbReference type="InterPro" id="IPR024934">
    <property type="entry name" value="Rubredoxin-like_dom"/>
</dbReference>
<dbReference type="GO" id="GO:0043448">
    <property type="term" value="P:alkane catabolic process"/>
    <property type="evidence" value="ECO:0007669"/>
    <property type="project" value="TreeGrafter"/>
</dbReference>
<keyword evidence="7 9" id="KW-0249">Electron transport</keyword>
<dbReference type="PROSITE" id="PS00202">
    <property type="entry name" value="RUBREDOXIN"/>
    <property type="match status" value="1"/>
</dbReference>
<dbReference type="InterPro" id="IPR050526">
    <property type="entry name" value="Rubredoxin_ET"/>
</dbReference>
<sequence length="72" mass="7856">MINAAGDVMNNRSLETTVLKSWRCALCGLEYHENDGWPTDGIAPGTRWAEVPEAWVCPDCGAGKAEFAMVEI</sequence>
<dbReference type="Pfam" id="PF00301">
    <property type="entry name" value="Rubredoxin"/>
    <property type="match status" value="1"/>
</dbReference>
<dbReference type="EMBL" id="ADBY01000017">
    <property type="protein sequence ID" value="EFE97619.1"/>
    <property type="molecule type" value="Genomic_DNA"/>
</dbReference>
<comment type="similarity">
    <text evidence="4 9">Belongs to the rubredoxin family.</text>
</comment>
<evidence type="ECO:0000256" key="9">
    <source>
        <dbReference type="RuleBase" id="RU003820"/>
    </source>
</evidence>
<dbReference type="PROSITE" id="PS50903">
    <property type="entry name" value="RUBREDOXIN_LIKE"/>
    <property type="match status" value="1"/>
</dbReference>
<protein>
    <recommendedName>
        <fullName evidence="9">Rubredoxin</fullName>
    </recommendedName>
</protein>
<keyword evidence="8 9" id="KW-0408">Iron</keyword>